<dbReference type="InterPro" id="IPR004932">
    <property type="entry name" value="Rer1"/>
</dbReference>
<evidence type="ECO:0000256" key="3">
    <source>
        <dbReference type="ARBA" id="ARBA00022692"/>
    </source>
</evidence>
<reference evidence="7" key="1">
    <citation type="submission" date="2013-12" db="EMBL/GenBank/DDBJ databases">
        <title>The Genome Sequence of Aphanomyces astaci APO3.</title>
        <authorList>
            <consortium name="The Broad Institute Genomics Platform"/>
            <person name="Russ C."/>
            <person name="Tyler B."/>
            <person name="van West P."/>
            <person name="Dieguez-Uribeondo J."/>
            <person name="Young S.K."/>
            <person name="Zeng Q."/>
            <person name="Gargeya S."/>
            <person name="Fitzgerald M."/>
            <person name="Abouelleil A."/>
            <person name="Alvarado L."/>
            <person name="Chapman S.B."/>
            <person name="Gainer-Dewar J."/>
            <person name="Goldberg J."/>
            <person name="Griggs A."/>
            <person name="Gujja S."/>
            <person name="Hansen M."/>
            <person name="Howarth C."/>
            <person name="Imamovic A."/>
            <person name="Ireland A."/>
            <person name="Larimer J."/>
            <person name="McCowan C."/>
            <person name="Murphy C."/>
            <person name="Pearson M."/>
            <person name="Poon T.W."/>
            <person name="Priest M."/>
            <person name="Roberts A."/>
            <person name="Saif S."/>
            <person name="Shea T."/>
            <person name="Sykes S."/>
            <person name="Wortman J."/>
            <person name="Nusbaum C."/>
            <person name="Birren B."/>
        </authorList>
    </citation>
    <scope>NUCLEOTIDE SEQUENCE [LARGE SCALE GENOMIC DNA]</scope>
    <source>
        <strain evidence="7">APO3</strain>
    </source>
</reference>
<dbReference type="GO" id="GO:0005783">
    <property type="term" value="C:endoplasmic reticulum"/>
    <property type="evidence" value="ECO:0007669"/>
    <property type="project" value="GOC"/>
</dbReference>
<dbReference type="EMBL" id="KI913153">
    <property type="protein sequence ID" value="ETV72574.1"/>
    <property type="molecule type" value="Genomic_DNA"/>
</dbReference>
<evidence type="ECO:0000256" key="4">
    <source>
        <dbReference type="ARBA" id="ARBA00022989"/>
    </source>
</evidence>
<dbReference type="PANTHER" id="PTHR10743:SF0">
    <property type="entry name" value="PROTEIN RER1"/>
    <property type="match status" value="1"/>
</dbReference>
<sequence>MLYVHEGDVHCDTADIFDVFNVPVFWPILLMYFILLFTLTMKRQIKHMCKHNYMPWSSGKQVYKDIK</sequence>
<dbReference type="OrthoDB" id="448250at2759"/>
<accession>W4G0N3</accession>
<proteinExistence type="inferred from homology"/>
<comment type="similarity">
    <text evidence="2">Belongs to the RER1 family.</text>
</comment>
<keyword evidence="4 6" id="KW-1133">Transmembrane helix</keyword>
<evidence type="ECO:0000313" key="7">
    <source>
        <dbReference type="EMBL" id="ETV72574.1"/>
    </source>
</evidence>
<dbReference type="GO" id="GO:0006890">
    <property type="term" value="P:retrograde vesicle-mediated transport, Golgi to endoplasmic reticulum"/>
    <property type="evidence" value="ECO:0007669"/>
    <property type="project" value="TreeGrafter"/>
</dbReference>
<feature type="transmembrane region" description="Helical" evidence="6">
    <location>
        <begin position="24"/>
        <end position="41"/>
    </location>
</feature>
<dbReference type="VEuPathDB" id="FungiDB:H257_12338"/>
<comment type="subcellular location">
    <subcellularLocation>
        <location evidence="1">Membrane</location>
        <topology evidence="1">Multi-pass membrane protein</topology>
    </subcellularLocation>
</comment>
<evidence type="ECO:0000256" key="5">
    <source>
        <dbReference type="ARBA" id="ARBA00023136"/>
    </source>
</evidence>
<evidence type="ECO:0000256" key="6">
    <source>
        <dbReference type="SAM" id="Phobius"/>
    </source>
</evidence>
<protein>
    <submittedName>
        <fullName evidence="7">Uncharacterized protein</fullName>
    </submittedName>
</protein>
<name>W4G0N3_APHAT</name>
<dbReference type="PANTHER" id="PTHR10743">
    <property type="entry name" value="PROTEIN RER1"/>
    <property type="match status" value="1"/>
</dbReference>
<evidence type="ECO:0000256" key="1">
    <source>
        <dbReference type="ARBA" id="ARBA00004141"/>
    </source>
</evidence>
<keyword evidence="3 6" id="KW-0812">Transmembrane</keyword>
<evidence type="ECO:0000256" key="2">
    <source>
        <dbReference type="ARBA" id="ARBA00006070"/>
    </source>
</evidence>
<dbReference type="AlphaFoldDB" id="W4G0N3"/>
<dbReference type="Pfam" id="PF03248">
    <property type="entry name" value="Rer1"/>
    <property type="match status" value="1"/>
</dbReference>
<dbReference type="GO" id="GO:0000139">
    <property type="term" value="C:Golgi membrane"/>
    <property type="evidence" value="ECO:0007669"/>
    <property type="project" value="TreeGrafter"/>
</dbReference>
<dbReference type="GeneID" id="20814334"/>
<gene>
    <name evidence="7" type="ORF">H257_12338</name>
</gene>
<dbReference type="RefSeq" id="XP_009837802.1">
    <property type="nucleotide sequence ID" value="XM_009839500.1"/>
</dbReference>
<dbReference type="GO" id="GO:0006621">
    <property type="term" value="P:protein retention in ER lumen"/>
    <property type="evidence" value="ECO:0007669"/>
    <property type="project" value="TreeGrafter"/>
</dbReference>
<keyword evidence="5 6" id="KW-0472">Membrane</keyword>
<organism evidence="7">
    <name type="scientific">Aphanomyces astaci</name>
    <name type="common">Crayfish plague agent</name>
    <dbReference type="NCBI Taxonomy" id="112090"/>
    <lineage>
        <taxon>Eukaryota</taxon>
        <taxon>Sar</taxon>
        <taxon>Stramenopiles</taxon>
        <taxon>Oomycota</taxon>
        <taxon>Saprolegniomycetes</taxon>
        <taxon>Saprolegniales</taxon>
        <taxon>Verrucalvaceae</taxon>
        <taxon>Aphanomyces</taxon>
    </lineage>
</organism>